<comment type="caution">
    <text evidence="1">The sequence shown here is derived from an EMBL/GenBank/DDBJ whole genome shotgun (WGS) entry which is preliminary data.</text>
</comment>
<gene>
    <name evidence="1" type="ORF">AWC23_01020</name>
</gene>
<sequence>MPNGERARSRYLAEWYTPRLSVQRIGDIAERLRRTLAAMPGEPNAPQLLYAVEVPRDAYAFGVFAADSPEVVLHACQQAGLPADRVTAAVEAL</sequence>
<evidence type="ECO:0000313" key="2">
    <source>
        <dbReference type="Proteomes" id="UP000193387"/>
    </source>
</evidence>
<name>A0AAJ3NPW7_9MYCO</name>
<evidence type="ECO:0008006" key="3">
    <source>
        <dbReference type="Google" id="ProtNLM"/>
    </source>
</evidence>
<proteinExistence type="predicted"/>
<keyword evidence="2" id="KW-1185">Reference proteome</keyword>
<dbReference type="EMBL" id="LQPR01000034">
    <property type="protein sequence ID" value="ORW71127.1"/>
    <property type="molecule type" value="Genomic_DNA"/>
</dbReference>
<dbReference type="RefSeq" id="WP_085256165.1">
    <property type="nucleotide sequence ID" value="NZ_AP022573.1"/>
</dbReference>
<accession>A0AAJ3NPW7</accession>
<reference evidence="1 2" key="1">
    <citation type="submission" date="2016-01" db="EMBL/GenBank/DDBJ databases">
        <title>The new phylogeny of the genus Mycobacterium.</title>
        <authorList>
            <person name="Tarcisio F."/>
            <person name="Conor M."/>
            <person name="Antonella G."/>
            <person name="Elisabetta G."/>
            <person name="Giulia F.S."/>
            <person name="Sara T."/>
            <person name="Anna F."/>
            <person name="Clotilde B."/>
            <person name="Roberto B."/>
            <person name="Veronica D.S."/>
            <person name="Fabio R."/>
            <person name="Monica P."/>
            <person name="Olivier J."/>
            <person name="Enrico T."/>
            <person name="Nicola S."/>
        </authorList>
    </citation>
    <scope>NUCLEOTIDE SEQUENCE [LARGE SCALE GENOMIC DNA]</scope>
    <source>
        <strain evidence="1 2">DSM 44616</strain>
    </source>
</reference>
<organism evidence="1 2">
    <name type="scientific">Mycobacterium saskatchewanense</name>
    <dbReference type="NCBI Taxonomy" id="220927"/>
    <lineage>
        <taxon>Bacteria</taxon>
        <taxon>Bacillati</taxon>
        <taxon>Actinomycetota</taxon>
        <taxon>Actinomycetes</taxon>
        <taxon>Mycobacteriales</taxon>
        <taxon>Mycobacteriaceae</taxon>
        <taxon>Mycobacterium</taxon>
        <taxon>Mycobacterium simiae complex</taxon>
    </lineage>
</organism>
<dbReference type="Proteomes" id="UP000193387">
    <property type="component" value="Unassembled WGS sequence"/>
</dbReference>
<protein>
    <recommendedName>
        <fullName evidence="3">DUF4242 domain-containing protein</fullName>
    </recommendedName>
</protein>
<evidence type="ECO:0000313" key="1">
    <source>
        <dbReference type="EMBL" id="ORW71127.1"/>
    </source>
</evidence>
<dbReference type="AlphaFoldDB" id="A0AAJ3NPW7"/>